<evidence type="ECO:0000259" key="4">
    <source>
        <dbReference type="PROSITE" id="PS51668"/>
    </source>
</evidence>
<dbReference type="InterPro" id="IPR036414">
    <property type="entry name" value="YaeB_N_sf"/>
</dbReference>
<gene>
    <name evidence="5" type="primary">tsaA</name>
    <name evidence="5" type="ORF">MMG00_01470</name>
</gene>
<evidence type="ECO:0000313" key="5">
    <source>
        <dbReference type="EMBL" id="UNM96558.1"/>
    </source>
</evidence>
<feature type="region of interest" description="Disordered" evidence="3">
    <location>
        <begin position="1"/>
        <end position="23"/>
    </location>
</feature>
<evidence type="ECO:0000313" key="6">
    <source>
        <dbReference type="Proteomes" id="UP000829542"/>
    </source>
</evidence>
<dbReference type="PROSITE" id="PS01318">
    <property type="entry name" value="TSAA_1"/>
    <property type="match status" value="1"/>
</dbReference>
<evidence type="ECO:0000256" key="3">
    <source>
        <dbReference type="SAM" id="MobiDB-lite"/>
    </source>
</evidence>
<dbReference type="Proteomes" id="UP000829542">
    <property type="component" value="Chromosome"/>
</dbReference>
<accession>A0ABY3X9B4</accession>
<dbReference type="InterPro" id="IPR041369">
    <property type="entry name" value="TrmO_C"/>
</dbReference>
<dbReference type="PROSITE" id="PS51668">
    <property type="entry name" value="TSAA_2"/>
    <property type="match status" value="1"/>
</dbReference>
<dbReference type="InterPro" id="IPR023368">
    <property type="entry name" value="UPF0066_cons_site"/>
</dbReference>
<dbReference type="PANTHER" id="PTHR12818">
    <property type="entry name" value="TRNA (ADENINE(37)-N6)-METHYLTRANSFERASE"/>
    <property type="match status" value="1"/>
</dbReference>
<dbReference type="Gene3D" id="3.30.2310.10">
    <property type="entry name" value="YaeB-like"/>
    <property type="match status" value="1"/>
</dbReference>
<evidence type="ECO:0000256" key="2">
    <source>
        <dbReference type="ARBA" id="ARBA00033753"/>
    </source>
</evidence>
<dbReference type="InterPro" id="IPR036413">
    <property type="entry name" value="YaeB-like_sf"/>
</dbReference>
<organism evidence="5 6">
    <name type="scientific">Ignatzschineria rhizosphaerae</name>
    <dbReference type="NCBI Taxonomy" id="2923279"/>
    <lineage>
        <taxon>Bacteria</taxon>
        <taxon>Pseudomonadati</taxon>
        <taxon>Pseudomonadota</taxon>
        <taxon>Gammaproteobacteria</taxon>
        <taxon>Cardiobacteriales</taxon>
        <taxon>Ignatzschineriaceae</taxon>
        <taxon>Ignatzschineria</taxon>
    </lineage>
</organism>
<dbReference type="InterPro" id="IPR023370">
    <property type="entry name" value="TrmO-like_N"/>
</dbReference>
<sequence length="280" mass="31905">MKDNLKIQPDLHHAPESHKDSLNDLKGQEYSAYGLREIEAVAVMEGCFPEKFGVPRQAGIVKSARGMIRFLPPFNHENYLHGLELSSHIWLTFGFHQNHWNGKATVRPQRLGGNERMGVFATRSSFRPNGLGLSAVKIESIDWKNVEIEVSGHDLVDGTPIYCVKPYIPFADALPEAKSIFAAERPEHYAVYFTKEVHDFLQNRLIDSPYLKELITEVIAQNPTPQFHHDLDRVYGVSLRAWNISFKRLSQEDLMRAVLDQYLPISLVGKAFLVTRINAR</sequence>
<dbReference type="Gene3D" id="2.40.30.70">
    <property type="entry name" value="YaeB-like"/>
    <property type="match status" value="1"/>
</dbReference>
<dbReference type="EMBL" id="CP093379">
    <property type="protein sequence ID" value="UNM96558.1"/>
    <property type="molecule type" value="Genomic_DNA"/>
</dbReference>
<reference evidence="5 6" key="1">
    <citation type="submission" date="2022-03" db="EMBL/GenBank/DDBJ databases">
        <title>Ignatzschineria rhizosphaerae HR5S32.</title>
        <authorList>
            <person name="Sun J.Q."/>
            <person name="Feng J.Y."/>
        </authorList>
    </citation>
    <scope>NUCLEOTIDE SEQUENCE [LARGE SCALE GENOMIC DNA]</scope>
    <source>
        <strain evidence="5 6">HR5S32</strain>
    </source>
</reference>
<keyword evidence="1" id="KW-0949">S-adenosyl-L-methionine</keyword>
<comment type="similarity">
    <text evidence="2">Belongs to the tRNA methyltransferase O family.</text>
</comment>
<feature type="domain" description="TsaA-like" evidence="4">
    <location>
        <begin position="38"/>
        <end position="176"/>
    </location>
</feature>
<dbReference type="InterPro" id="IPR040372">
    <property type="entry name" value="YaeB-like"/>
</dbReference>
<evidence type="ECO:0000256" key="1">
    <source>
        <dbReference type="ARBA" id="ARBA00022691"/>
    </source>
</evidence>
<dbReference type="SUPFAM" id="SSF118196">
    <property type="entry name" value="YaeB-like"/>
    <property type="match status" value="1"/>
</dbReference>
<dbReference type="Pfam" id="PF01980">
    <property type="entry name" value="TrmO_N"/>
    <property type="match status" value="1"/>
</dbReference>
<dbReference type="NCBIfam" id="TIGR00104">
    <property type="entry name" value="tRNA_TsaA"/>
    <property type="match status" value="1"/>
</dbReference>
<protein>
    <submittedName>
        <fullName evidence="5">tRNA (N6-threonylcarbamoyladenosine(37)-N6)-methyltransferase TrmO</fullName>
    </submittedName>
</protein>
<keyword evidence="6" id="KW-1185">Reference proteome</keyword>
<name>A0ABY3X9B4_9GAMM</name>
<dbReference type="CDD" id="cd09281">
    <property type="entry name" value="UPF0066"/>
    <property type="match status" value="1"/>
</dbReference>
<dbReference type="Pfam" id="PF18389">
    <property type="entry name" value="TrmO_C"/>
    <property type="match status" value="1"/>
</dbReference>
<dbReference type="RefSeq" id="WP_242150357.1">
    <property type="nucleotide sequence ID" value="NZ_CP093379.1"/>
</dbReference>
<dbReference type="PANTHER" id="PTHR12818:SF0">
    <property type="entry name" value="TRNA (ADENINE(37)-N6)-METHYLTRANSFERASE"/>
    <property type="match status" value="1"/>
</dbReference>
<proteinExistence type="inferred from homology"/>